<sequence>MKYIMFEDFAGQPVPVIFPNRIDHMDMREQMPYATVLGAGYVQLRDGVVSCHGGSKAMGKEARTVDADIIREKFENPDH</sequence>
<dbReference type="RefSeq" id="WP_151151892.1">
    <property type="nucleotide sequence ID" value="NZ_WAIE01000008.1"/>
</dbReference>
<keyword evidence="2" id="KW-1185">Reference proteome</keyword>
<gene>
    <name evidence="1" type="ORF">F8A88_14470</name>
</gene>
<dbReference type="EMBL" id="WAIE01000008">
    <property type="protein sequence ID" value="KAB1439107.1"/>
    <property type="molecule type" value="Genomic_DNA"/>
</dbReference>
<dbReference type="OrthoDB" id="5459320at2"/>
<reference evidence="1 2" key="1">
    <citation type="journal article" date="2017" name="Int. J. Syst. Evol. Microbiol.">
        <title>Desulfovibrio senegalensis sp. nov., a mesophilic sulfate reducer isolated from marine sediment.</title>
        <authorList>
            <person name="Thioye A."/>
            <person name="Gam Z.B.A."/>
            <person name="Mbengue M."/>
            <person name="Cayol J.L."/>
            <person name="Joseph-Bartoli M."/>
            <person name="Toure-Kane C."/>
            <person name="Labat M."/>
        </authorList>
    </citation>
    <scope>NUCLEOTIDE SEQUENCE [LARGE SCALE GENOMIC DNA]</scope>
    <source>
        <strain evidence="1 2">DSM 101509</strain>
    </source>
</reference>
<comment type="caution">
    <text evidence="1">The sequence shown here is derived from an EMBL/GenBank/DDBJ whole genome shotgun (WGS) entry which is preliminary data.</text>
</comment>
<dbReference type="Proteomes" id="UP000438699">
    <property type="component" value="Unassembled WGS sequence"/>
</dbReference>
<protein>
    <submittedName>
        <fullName evidence="1">Uncharacterized protein</fullName>
    </submittedName>
</protein>
<accession>A0A6N6N102</accession>
<evidence type="ECO:0000313" key="1">
    <source>
        <dbReference type="EMBL" id="KAB1439107.1"/>
    </source>
</evidence>
<organism evidence="1 2">
    <name type="scientific">Pseudodesulfovibrio senegalensis</name>
    <dbReference type="NCBI Taxonomy" id="1721087"/>
    <lineage>
        <taxon>Bacteria</taxon>
        <taxon>Pseudomonadati</taxon>
        <taxon>Thermodesulfobacteriota</taxon>
        <taxon>Desulfovibrionia</taxon>
        <taxon>Desulfovibrionales</taxon>
        <taxon>Desulfovibrionaceae</taxon>
    </lineage>
</organism>
<dbReference type="AlphaFoldDB" id="A0A6N6N102"/>
<proteinExistence type="predicted"/>
<evidence type="ECO:0000313" key="2">
    <source>
        <dbReference type="Proteomes" id="UP000438699"/>
    </source>
</evidence>
<name>A0A6N6N102_9BACT</name>